<comment type="caution">
    <text evidence="2">The sequence shown here is derived from an EMBL/GenBank/DDBJ whole genome shotgun (WGS) entry which is preliminary data.</text>
</comment>
<dbReference type="RefSeq" id="WP_237855332.1">
    <property type="nucleotide sequence ID" value="NZ_JAKLWS010000024.1"/>
</dbReference>
<feature type="repeat" description="TPR" evidence="1">
    <location>
        <begin position="450"/>
        <end position="483"/>
    </location>
</feature>
<dbReference type="Gene3D" id="1.25.40.10">
    <property type="entry name" value="Tetratricopeptide repeat domain"/>
    <property type="match status" value="1"/>
</dbReference>
<dbReference type="EMBL" id="JAKLWS010000024">
    <property type="protein sequence ID" value="MCG2589975.1"/>
    <property type="molecule type" value="Genomic_DNA"/>
</dbReference>
<dbReference type="PANTHER" id="PTHR45588:SF1">
    <property type="entry name" value="WW DOMAIN-CONTAINING PROTEIN"/>
    <property type="match status" value="1"/>
</dbReference>
<dbReference type="Proteomes" id="UP001165366">
    <property type="component" value="Unassembled WGS sequence"/>
</dbReference>
<keyword evidence="3" id="KW-1185">Reference proteome</keyword>
<evidence type="ECO:0008006" key="4">
    <source>
        <dbReference type="Google" id="ProtNLM"/>
    </source>
</evidence>
<reference evidence="2" key="2">
    <citation type="submission" date="2024-05" db="EMBL/GenBank/DDBJ databases">
        <title>Rhodohalobacter halophilus gen. nov., sp. nov., a moderately halophilic member of the family Balneolaceae.</title>
        <authorList>
            <person name="Xia J."/>
        </authorList>
    </citation>
    <scope>NUCLEOTIDE SEQUENCE</scope>
    <source>
        <strain evidence="2">WB101</strain>
    </source>
</reference>
<dbReference type="InterPro" id="IPR011990">
    <property type="entry name" value="TPR-like_helical_dom_sf"/>
</dbReference>
<dbReference type="PROSITE" id="PS50005">
    <property type="entry name" value="TPR"/>
    <property type="match status" value="2"/>
</dbReference>
<gene>
    <name evidence="2" type="ORF">L6773_15465</name>
</gene>
<keyword evidence="1" id="KW-0802">TPR repeat</keyword>
<accession>A0ABS9KGK1</accession>
<evidence type="ECO:0000256" key="1">
    <source>
        <dbReference type="PROSITE-ProRule" id="PRU00339"/>
    </source>
</evidence>
<protein>
    <recommendedName>
        <fullName evidence="4">Tetratricopeptide repeat protein</fullName>
    </recommendedName>
</protein>
<feature type="repeat" description="TPR" evidence="1">
    <location>
        <begin position="41"/>
        <end position="74"/>
    </location>
</feature>
<dbReference type="PANTHER" id="PTHR45588">
    <property type="entry name" value="TPR DOMAIN-CONTAINING PROTEIN"/>
    <property type="match status" value="1"/>
</dbReference>
<proteinExistence type="predicted"/>
<dbReference type="InterPro" id="IPR019734">
    <property type="entry name" value="TPR_rpt"/>
</dbReference>
<dbReference type="Pfam" id="PF13181">
    <property type="entry name" value="TPR_8"/>
    <property type="match status" value="1"/>
</dbReference>
<evidence type="ECO:0000313" key="2">
    <source>
        <dbReference type="EMBL" id="MCG2589975.1"/>
    </source>
</evidence>
<name>A0ABS9KGK1_9BACT</name>
<evidence type="ECO:0000313" key="3">
    <source>
        <dbReference type="Proteomes" id="UP001165366"/>
    </source>
</evidence>
<reference evidence="2" key="1">
    <citation type="submission" date="2022-01" db="EMBL/GenBank/DDBJ databases">
        <authorList>
            <person name="Wang Y."/>
        </authorList>
    </citation>
    <scope>NUCLEOTIDE SEQUENCE</scope>
    <source>
        <strain evidence="2">WB101</strain>
    </source>
</reference>
<sequence>MKKPSSILFLIISFLLYYQPLSAQQNLLGEINFPNSGSTAAQSDFIEGVLFLHNFEYEDAARAFRRAQETDPDFALAYWGEAMTHNHPIWMQQDRNEARRVLEKLGDSVEERQANAPTQREKDYLMTVELLYGNTSESEDKSKNERDFLYRDAMEDLHNTYPDDHEAAAFYGLSILGTAHEGRDYSIYMYAAGELLPIWTENQKHPGAAHYLIHSFDDPVHAPLGLPMARVYSEIAPAAAHAQHMTSHIFLALGMWEDVVDANIIARRVQTDRQKELNEKTTVCGHYPWWLQYGYLQKGEAGEAMDILRTCKERVEGEGSGDNLFGELWHYGVMMSHQIIDTENWESINEWKEDFSTETTAGRNYYFTSALAALKNNNISEATQFLEDLKSLNVSSMYNEDEELDIQIMQIESLLLIENGEHEEGLELLEKAVIAESELPVSFGPPTIVKPSYELLGDVLTELGRNNEAIDAYEKQLERTPERRRSLIGKEQARTLTLN</sequence>
<organism evidence="2 3">
    <name type="scientific">Rhodohalobacter sulfatireducens</name>
    <dbReference type="NCBI Taxonomy" id="2911366"/>
    <lineage>
        <taxon>Bacteria</taxon>
        <taxon>Pseudomonadati</taxon>
        <taxon>Balneolota</taxon>
        <taxon>Balneolia</taxon>
        <taxon>Balneolales</taxon>
        <taxon>Balneolaceae</taxon>
        <taxon>Rhodohalobacter</taxon>
    </lineage>
</organism>
<dbReference type="SUPFAM" id="SSF48452">
    <property type="entry name" value="TPR-like"/>
    <property type="match status" value="1"/>
</dbReference>